<sequence length="154" mass="17287">MSNTTLRNALVLSVLVNVGVLAGLGWQKLSRDGLPMPSGAPTELSRELQLSASQLQRWHDAEAPFLAYLRASNASLGEHRNRLIEAIFAEQVDRTVIDAEQAKIAELQNEQQRLLIDQLLQEREILEPQQRARLAQVLTQQSFGADSIEQLHRK</sequence>
<evidence type="ECO:0000313" key="7">
    <source>
        <dbReference type="Proteomes" id="UP000032439"/>
    </source>
</evidence>
<accession>A0A0D7DVY5</accession>
<dbReference type="Pfam" id="PF13801">
    <property type="entry name" value="Metal_resist"/>
    <property type="match status" value="1"/>
</dbReference>
<dbReference type="EMBL" id="JXXD01000333">
    <property type="protein sequence ID" value="KIZ32734.1"/>
    <property type="molecule type" value="Genomic_DNA"/>
</dbReference>
<dbReference type="AlphaFoldDB" id="A0A0D7DVY5"/>
<comment type="caution">
    <text evidence="5">The sequence shown here is derived from an EMBL/GenBank/DDBJ whole genome shotgun (WGS) entry which is preliminary data.</text>
</comment>
<keyword evidence="4" id="KW-0472">Membrane</keyword>
<comment type="similarity">
    <text evidence="1">Belongs to the ZraP family.</text>
</comment>
<reference evidence="6" key="2">
    <citation type="submission" date="2022-09" db="EMBL/GenBank/DDBJ databases">
        <title>Intensive care unit water sources are persistently colonized with multi-drug resistant bacteria and are the site of extensive horizontal gene transfer of antibiotic resistance genes.</title>
        <authorList>
            <person name="Diorio-Toth L."/>
        </authorList>
    </citation>
    <scope>NUCLEOTIDE SEQUENCE</scope>
    <source>
        <strain evidence="6">GD03947</strain>
    </source>
</reference>
<keyword evidence="4" id="KW-1133">Transmembrane helix</keyword>
<feature type="transmembrane region" description="Helical" evidence="4">
    <location>
        <begin position="6"/>
        <end position="26"/>
    </location>
</feature>
<evidence type="ECO:0000313" key="6">
    <source>
        <dbReference type="EMBL" id="MDH1238801.1"/>
    </source>
</evidence>
<dbReference type="Proteomes" id="UP001158500">
    <property type="component" value="Unassembled WGS sequence"/>
</dbReference>
<name>A0A0D7DVY5_STUST</name>
<keyword evidence="4" id="KW-0812">Transmembrane</keyword>
<dbReference type="Gene3D" id="1.20.120.1490">
    <property type="match status" value="1"/>
</dbReference>
<dbReference type="Proteomes" id="UP000032439">
    <property type="component" value="Unassembled WGS sequence"/>
</dbReference>
<evidence type="ECO:0000256" key="4">
    <source>
        <dbReference type="SAM" id="Phobius"/>
    </source>
</evidence>
<evidence type="ECO:0000256" key="3">
    <source>
        <dbReference type="ARBA" id="ARBA00045001"/>
    </source>
</evidence>
<proteinExistence type="inferred from homology"/>
<evidence type="ECO:0000256" key="1">
    <source>
        <dbReference type="ARBA" id="ARBA00044945"/>
    </source>
</evidence>
<organism evidence="5 7">
    <name type="scientific">Stutzerimonas stutzeri</name>
    <name type="common">Pseudomonas stutzeri</name>
    <dbReference type="NCBI Taxonomy" id="316"/>
    <lineage>
        <taxon>Bacteria</taxon>
        <taxon>Pseudomonadati</taxon>
        <taxon>Pseudomonadota</taxon>
        <taxon>Gammaproteobacteria</taxon>
        <taxon>Pseudomonadales</taxon>
        <taxon>Pseudomonadaceae</taxon>
        <taxon>Stutzerimonas</taxon>
    </lineage>
</organism>
<evidence type="ECO:0000313" key="5">
    <source>
        <dbReference type="EMBL" id="KIZ32734.1"/>
    </source>
</evidence>
<reference evidence="5 7" key="1">
    <citation type="submission" date="2014-11" db="EMBL/GenBank/DDBJ databases">
        <title>Genomics and ecophysiology of heterotrophic nitrogen fixing bacteria isolated from estuarine surface water.</title>
        <authorList>
            <person name="Bentzon-Tilia M."/>
            <person name="Severin I."/>
            <person name="Hansen L.H."/>
            <person name="Riemann L."/>
        </authorList>
    </citation>
    <scope>NUCLEOTIDE SEQUENCE [LARGE SCALE GENOMIC DNA]</scope>
    <source>
        <strain evidence="5 7">BAL361</strain>
    </source>
</reference>
<protein>
    <recommendedName>
        <fullName evidence="2">Signaling pathway modulator ZraP</fullName>
    </recommendedName>
    <alternativeName>
        <fullName evidence="3">Zinc resistance-associated protein</fullName>
    </alternativeName>
</protein>
<gene>
    <name evidence="5" type="ORF">LO50_23145</name>
    <name evidence="6" type="ORF">N5C32_22475</name>
</gene>
<dbReference type="RefSeq" id="WP_003302067.1">
    <property type="nucleotide sequence ID" value="NZ_CAJFAG010000016.1"/>
</dbReference>
<evidence type="ECO:0000256" key="2">
    <source>
        <dbReference type="ARBA" id="ARBA00044983"/>
    </source>
</evidence>
<dbReference type="InterPro" id="IPR025961">
    <property type="entry name" value="Metal_resist"/>
</dbReference>
<dbReference type="EMBL" id="JAOCAE010000030">
    <property type="protein sequence ID" value="MDH1238801.1"/>
    <property type="molecule type" value="Genomic_DNA"/>
</dbReference>
<dbReference type="PATRIC" id="fig|316.110.peg.3348"/>